<accession>A0AAD4TSC5</accession>
<reference evidence="1" key="1">
    <citation type="submission" date="2022-03" db="EMBL/GenBank/DDBJ databases">
        <title>Genomic analyses of argali, domestic sheep and their hybrids provide insights into chromosomal evolution, heterosis and genetic basis of agronomic traits.</title>
        <authorList>
            <person name="Li M."/>
        </authorList>
    </citation>
    <scope>NUCLEOTIDE SEQUENCE</scope>
    <source>
        <strain evidence="1">CAU-MHL-2022a</strain>
        <tissue evidence="1">Skin</tissue>
    </source>
</reference>
<evidence type="ECO:0000313" key="1">
    <source>
        <dbReference type="EMBL" id="KAI4533342.1"/>
    </source>
</evidence>
<protein>
    <submittedName>
        <fullName evidence="1">Uncharacterized protein</fullName>
    </submittedName>
</protein>
<sequence>MSLALSDSALSELPDIRVEELEGQLALPVADAEWAQADSCLRFPDGPPLSKGARYESAKPSFVITENQIKSSKMSQVPLVHRERKGKEKVFSQLLDCVHRIASDTCHKILAQIEIHDSLLVETQSHMQYLIQC</sequence>
<comment type="caution">
    <text evidence="1">The sequence shown here is derived from an EMBL/GenBank/DDBJ whole genome shotgun (WGS) entry which is preliminary data.</text>
</comment>
<name>A0AAD4TSC5_OVIAM</name>
<dbReference type="AlphaFoldDB" id="A0AAD4TSC5"/>
<organism evidence="1 2">
    <name type="scientific">Ovis ammon polii</name>
    <dbReference type="NCBI Taxonomy" id="230172"/>
    <lineage>
        <taxon>Eukaryota</taxon>
        <taxon>Metazoa</taxon>
        <taxon>Chordata</taxon>
        <taxon>Craniata</taxon>
        <taxon>Vertebrata</taxon>
        <taxon>Euteleostomi</taxon>
        <taxon>Mammalia</taxon>
        <taxon>Eutheria</taxon>
        <taxon>Laurasiatheria</taxon>
        <taxon>Artiodactyla</taxon>
        <taxon>Ruminantia</taxon>
        <taxon>Pecora</taxon>
        <taxon>Bovidae</taxon>
        <taxon>Caprinae</taxon>
        <taxon>Ovis</taxon>
    </lineage>
</organism>
<evidence type="ECO:0000313" key="2">
    <source>
        <dbReference type="Proteomes" id="UP001214576"/>
    </source>
</evidence>
<dbReference type="Proteomes" id="UP001214576">
    <property type="component" value="Unassembled WGS sequence"/>
</dbReference>
<proteinExistence type="predicted"/>
<gene>
    <name evidence="1" type="ORF">MG293_016361</name>
</gene>
<keyword evidence="2" id="KW-1185">Reference proteome</keyword>
<dbReference type="EMBL" id="JAKZEL010000020">
    <property type="protein sequence ID" value="KAI4533342.1"/>
    <property type="molecule type" value="Genomic_DNA"/>
</dbReference>